<name>A0ABX2FYP7_9BURK</name>
<organism evidence="2 3">
    <name type="scientific">Sphaerotilus uruguayifluvii</name>
    <dbReference type="NCBI Taxonomy" id="2735897"/>
    <lineage>
        <taxon>Bacteria</taxon>
        <taxon>Pseudomonadati</taxon>
        <taxon>Pseudomonadota</taxon>
        <taxon>Betaproteobacteria</taxon>
        <taxon>Burkholderiales</taxon>
        <taxon>Sphaerotilaceae</taxon>
        <taxon>Sphaerotilus</taxon>
    </lineage>
</organism>
<feature type="compositionally biased region" description="Gly residues" evidence="1">
    <location>
        <begin position="22"/>
        <end position="33"/>
    </location>
</feature>
<proteinExistence type="predicted"/>
<dbReference type="PROSITE" id="PS51257">
    <property type="entry name" value="PROKAR_LIPOPROTEIN"/>
    <property type="match status" value="1"/>
</dbReference>
<dbReference type="InterPro" id="IPR012334">
    <property type="entry name" value="Pectin_lyas_fold"/>
</dbReference>
<reference evidence="2 3" key="1">
    <citation type="submission" date="2020-05" db="EMBL/GenBank/DDBJ databases">
        <title>Genomic Encyclopedia of Type Strains, Phase IV (KMG-V): Genome sequencing to study the core and pangenomes of soil and plant-associated prokaryotes.</title>
        <authorList>
            <person name="Whitman W."/>
        </authorList>
    </citation>
    <scope>NUCLEOTIDE SEQUENCE [LARGE SCALE GENOMIC DNA]</scope>
    <source>
        <strain evidence="2 3">C29</strain>
    </source>
</reference>
<dbReference type="SUPFAM" id="SSF51126">
    <property type="entry name" value="Pectin lyase-like"/>
    <property type="match status" value="1"/>
</dbReference>
<accession>A0ABX2FYP7</accession>
<comment type="caution">
    <text evidence="2">The sequence shown here is derived from an EMBL/GenBank/DDBJ whole genome shotgun (WGS) entry which is preliminary data.</text>
</comment>
<sequence length="532" mass="56666">MRTLWMAAAAALAAGGLVGCGSGGSEDTSGGGTAPAPTPTPPAETLALTACAASGKGTDYPVGPGQTYTTLDQVPWESLKAGDTVRIYYSSTPYKGKFLVAAQGTSTAPVRICGVRGPNNERPIIDGSGATTRAALLNAYGNTAETQNIHQTRSVIVIKALANGSYSDYPTWIQIDGLNIRAGHPNYTFTDAAGATQRYTDFGACVWVDRGQNILIADNEISDCQMAVFSRSTDDGEFTVTRNLRIAGNYLWGHGVVGSELEHTTYTQSVGTVIEFNRYGPLRTGALGNSVKDRSAGLVVRYNRIEGGARSVDMVEAEDFPTTARALSAYRSSFVYGNQFKKNGDDGSFFHYGGDHFGAPAGANWGESLFRRGVLYFFNNTVHGTGTNARLFQISTTLERVEAWNNVFWFDPSVTLVNLRQAENDSLSTSYTPDGILNLGVNWIRSDWTDTDAWHTLKGQVIGTEKLIGGTSAPFDTSSSFVPLASSSIIDAGQANPSAASAYGVNYQLNSSYTPVARTVKGAAIDLGAVER</sequence>
<dbReference type="Proteomes" id="UP001516061">
    <property type="component" value="Unassembled WGS sequence"/>
</dbReference>
<dbReference type="Gene3D" id="2.160.20.10">
    <property type="entry name" value="Single-stranded right-handed beta-helix, Pectin lyase-like"/>
    <property type="match status" value="1"/>
</dbReference>
<keyword evidence="3" id="KW-1185">Reference proteome</keyword>
<feature type="region of interest" description="Disordered" evidence="1">
    <location>
        <begin position="22"/>
        <end position="42"/>
    </location>
</feature>
<evidence type="ECO:0000256" key="1">
    <source>
        <dbReference type="SAM" id="MobiDB-lite"/>
    </source>
</evidence>
<evidence type="ECO:0000313" key="2">
    <source>
        <dbReference type="EMBL" id="NRT55125.1"/>
    </source>
</evidence>
<dbReference type="EMBL" id="JABSNM010000003">
    <property type="protein sequence ID" value="NRT55125.1"/>
    <property type="molecule type" value="Genomic_DNA"/>
</dbReference>
<gene>
    <name evidence="2" type="ORF">HNQ01_000835</name>
</gene>
<dbReference type="InterPro" id="IPR011050">
    <property type="entry name" value="Pectin_lyase_fold/virulence"/>
</dbReference>
<evidence type="ECO:0008006" key="4">
    <source>
        <dbReference type="Google" id="ProtNLM"/>
    </source>
</evidence>
<protein>
    <recommendedName>
        <fullName evidence="4">Right-handed parallel beta-helix repeat-containing protein</fullName>
    </recommendedName>
</protein>
<evidence type="ECO:0000313" key="3">
    <source>
        <dbReference type="Proteomes" id="UP001516061"/>
    </source>
</evidence>